<dbReference type="InterPro" id="IPR011990">
    <property type="entry name" value="TPR-like_helical_dom_sf"/>
</dbReference>
<evidence type="ECO:0000256" key="2">
    <source>
        <dbReference type="SAM" id="Phobius"/>
    </source>
</evidence>
<accession>B6JVE6</accession>
<feature type="transmembrane region" description="Helical" evidence="2">
    <location>
        <begin position="12"/>
        <end position="30"/>
    </location>
</feature>
<protein>
    <submittedName>
        <fullName evidence="3">Uncharacterized protein</fullName>
    </submittedName>
</protein>
<dbReference type="GO" id="GO:0051787">
    <property type="term" value="F:misfolded protein binding"/>
    <property type="evidence" value="ECO:0000318"/>
    <property type="project" value="GO_Central"/>
</dbReference>
<organism evidence="3 5">
    <name type="scientific">Schizosaccharomyces japonicus (strain yFS275 / FY16936)</name>
    <name type="common">Fission yeast</name>
    <dbReference type="NCBI Taxonomy" id="402676"/>
    <lineage>
        <taxon>Eukaryota</taxon>
        <taxon>Fungi</taxon>
        <taxon>Dikarya</taxon>
        <taxon>Ascomycota</taxon>
        <taxon>Taphrinomycotina</taxon>
        <taxon>Schizosaccharomycetes</taxon>
        <taxon>Schizosaccharomycetales</taxon>
        <taxon>Schizosaccharomycetaceae</taxon>
        <taxon>Schizosaccharomyces</taxon>
    </lineage>
</organism>
<evidence type="ECO:0000313" key="3">
    <source>
        <dbReference type="EMBL" id="EEB05347.1"/>
    </source>
</evidence>
<evidence type="ECO:0000313" key="4">
    <source>
        <dbReference type="JaponicusDB" id="SJAG_00354"/>
    </source>
</evidence>
<keyword evidence="2" id="KW-0472">Membrane</keyword>
<evidence type="ECO:0000256" key="1">
    <source>
        <dbReference type="PROSITE-ProRule" id="PRU00339"/>
    </source>
</evidence>
<dbReference type="PROSITE" id="PS50005">
    <property type="entry name" value="TPR"/>
    <property type="match status" value="1"/>
</dbReference>
<dbReference type="InterPro" id="IPR019734">
    <property type="entry name" value="TPR_rpt"/>
</dbReference>
<keyword evidence="2" id="KW-1133">Transmembrane helix</keyword>
<reference evidence="3 5" key="1">
    <citation type="journal article" date="2011" name="Science">
        <title>Comparative functional genomics of the fission yeasts.</title>
        <authorList>
            <person name="Rhind N."/>
            <person name="Chen Z."/>
            <person name="Yassour M."/>
            <person name="Thompson D.A."/>
            <person name="Haas B.J."/>
            <person name="Habib N."/>
            <person name="Wapinski I."/>
            <person name="Roy S."/>
            <person name="Lin M.F."/>
            <person name="Heiman D.I."/>
            <person name="Young S.K."/>
            <person name="Furuya K."/>
            <person name="Guo Y."/>
            <person name="Pidoux A."/>
            <person name="Chen H.M."/>
            <person name="Robbertse B."/>
            <person name="Goldberg J.M."/>
            <person name="Aoki K."/>
            <person name="Bayne E.H."/>
            <person name="Berlin A.M."/>
            <person name="Desjardins C.A."/>
            <person name="Dobbs E."/>
            <person name="Dukaj L."/>
            <person name="Fan L."/>
            <person name="FitzGerald M.G."/>
            <person name="French C."/>
            <person name="Gujja S."/>
            <person name="Hansen K."/>
            <person name="Keifenheim D."/>
            <person name="Levin J.Z."/>
            <person name="Mosher R.A."/>
            <person name="Mueller C.A."/>
            <person name="Pfiffner J."/>
            <person name="Priest M."/>
            <person name="Russ C."/>
            <person name="Smialowska A."/>
            <person name="Swoboda P."/>
            <person name="Sykes S.M."/>
            <person name="Vaughn M."/>
            <person name="Vengrova S."/>
            <person name="Yoder R."/>
            <person name="Zeng Q."/>
            <person name="Allshire R."/>
            <person name="Baulcombe D."/>
            <person name="Birren B.W."/>
            <person name="Brown W."/>
            <person name="Ekwall K."/>
            <person name="Kellis M."/>
            <person name="Leatherwood J."/>
            <person name="Levin H."/>
            <person name="Margalit H."/>
            <person name="Martienssen R."/>
            <person name="Nieduszynski C.A."/>
            <person name="Spatafora J.W."/>
            <person name="Friedman N."/>
            <person name="Dalgaard J.Z."/>
            <person name="Baumann P."/>
            <person name="Niki H."/>
            <person name="Regev A."/>
            <person name="Nusbaum C."/>
        </authorList>
    </citation>
    <scope>NUCLEOTIDE SEQUENCE [LARGE SCALE GENOMIC DNA]</scope>
    <source>
        <strain evidence="5">yFS275 / FY16936</strain>
    </source>
</reference>
<name>B6JVE6_SCHJY</name>
<dbReference type="InterPro" id="IPR040201">
    <property type="entry name" value="Mrg3-like"/>
</dbReference>
<dbReference type="Pfam" id="PF13181">
    <property type="entry name" value="TPR_8"/>
    <property type="match status" value="1"/>
</dbReference>
<dbReference type="Gene3D" id="1.25.40.10">
    <property type="entry name" value="Tetratricopeptide repeat domain"/>
    <property type="match status" value="1"/>
</dbReference>
<evidence type="ECO:0000313" key="5">
    <source>
        <dbReference type="Proteomes" id="UP000001744"/>
    </source>
</evidence>
<dbReference type="HOGENOM" id="CLU_790253_0_0_1"/>
<dbReference type="OMA" id="QVAMMLE"/>
<dbReference type="SMART" id="SM00028">
    <property type="entry name" value="TPR"/>
    <property type="match status" value="3"/>
</dbReference>
<keyword evidence="1" id="KW-0802">TPR repeat</keyword>
<keyword evidence="5" id="KW-1185">Reference proteome</keyword>
<feature type="repeat" description="TPR" evidence="1">
    <location>
        <begin position="171"/>
        <end position="204"/>
    </location>
</feature>
<dbReference type="VEuPathDB" id="FungiDB:SJAG_00354"/>
<dbReference type="eggNOG" id="ENOG502R9YY">
    <property type="taxonomic scope" value="Eukaryota"/>
</dbReference>
<dbReference type="GeneID" id="7049501"/>
<dbReference type="PANTHER" id="PTHR28142:SF1">
    <property type="entry name" value="MITOCHONDRIAL INNER MEMBRANE I-AAA PROTEASE SUPERCOMPLEX SUBUNIT MGR3-RELATED"/>
    <property type="match status" value="1"/>
</dbReference>
<dbReference type="STRING" id="402676.B6JVE6"/>
<dbReference type="GO" id="GO:0006515">
    <property type="term" value="P:protein quality control for misfolded or incompletely synthesized proteins"/>
    <property type="evidence" value="ECO:0000318"/>
    <property type="project" value="GO_Central"/>
</dbReference>
<keyword evidence="2" id="KW-0812">Transmembrane</keyword>
<dbReference type="SUPFAM" id="SSF48452">
    <property type="entry name" value="TPR-like"/>
    <property type="match status" value="1"/>
</dbReference>
<dbReference type="AlphaFoldDB" id="B6JVE6"/>
<dbReference type="Proteomes" id="UP000001744">
    <property type="component" value="Unassembled WGS sequence"/>
</dbReference>
<sequence length="325" mass="36210">MSSNKGFWRRPLPLSLLGLGIVGTGLVYFIKPSPIDKSYPPQVAKYLHRAIYYSGDRVHDLPKALTYYEKALESATSCMSMASPAVQGIDIQIANVYEAMGQKTDAANVYLKILDNTKDQTNFVEQRVYISSKLIELLEQLGRDEEAASVADDALKVVFSGKFNQPEESTSRILEQCGNLYLKLGSPNLALPLFKRAFDLTTANPSCHGLVLMHNLATSLIAEAGITESRYHSRLFSEATDWLNKIIASYRLCLEKDRNSECHSAYSAAHYTLGSLAEQNGKIQEARRLYEKAEQMRVIAPYNDASILARIALDRLNDKESNTDA</sequence>
<dbReference type="CDD" id="cd24145">
    <property type="entry name" value="Mgr3-like"/>
    <property type="match status" value="1"/>
</dbReference>
<dbReference type="GO" id="GO:0031942">
    <property type="term" value="C:i-AAA complex"/>
    <property type="evidence" value="ECO:0000318"/>
    <property type="project" value="GO_Central"/>
</dbReference>
<gene>
    <name evidence="4" type="primary">mgr3</name>
    <name evidence="3" type="ORF">SJAG_00354</name>
</gene>
<dbReference type="PANTHER" id="PTHR28142">
    <property type="entry name" value="MITOCHONDRIAL INNER MEMBRANE I-AAA PROTEASE SUPERCOMPLEX SUBUNIT MGR3-RELATED"/>
    <property type="match status" value="1"/>
</dbReference>
<dbReference type="JaponicusDB" id="SJAG_00354">
    <property type="gene designation" value="mgr3"/>
</dbReference>
<dbReference type="RefSeq" id="XP_002171640.1">
    <property type="nucleotide sequence ID" value="XM_002171604.1"/>
</dbReference>
<dbReference type="OrthoDB" id="10050400at2759"/>
<dbReference type="EMBL" id="KE651166">
    <property type="protein sequence ID" value="EEB05347.1"/>
    <property type="molecule type" value="Genomic_DNA"/>
</dbReference>
<proteinExistence type="predicted"/>